<feature type="compositionally biased region" description="Basic and acidic residues" evidence="2">
    <location>
        <begin position="194"/>
        <end position="220"/>
    </location>
</feature>
<gene>
    <name evidence="4" type="ORF">B0A52_07960</name>
</gene>
<evidence type="ECO:0000259" key="3">
    <source>
        <dbReference type="Pfam" id="PF20994"/>
    </source>
</evidence>
<feature type="compositionally biased region" description="Polar residues" evidence="2">
    <location>
        <begin position="116"/>
        <end position="129"/>
    </location>
</feature>
<feature type="compositionally biased region" description="Low complexity" evidence="2">
    <location>
        <begin position="280"/>
        <end position="291"/>
    </location>
</feature>
<protein>
    <recommendedName>
        <fullName evidence="3">Inner kinetochore subunit AME1 domain-containing protein</fullName>
    </recommendedName>
</protein>
<feature type="compositionally biased region" description="Polar residues" evidence="2">
    <location>
        <begin position="139"/>
        <end position="154"/>
    </location>
</feature>
<name>A0A438MXS1_EXOME</name>
<feature type="compositionally biased region" description="Acidic residues" evidence="2">
    <location>
        <begin position="254"/>
        <end position="267"/>
    </location>
</feature>
<feature type="compositionally biased region" description="Low complexity" evidence="2">
    <location>
        <begin position="161"/>
        <end position="175"/>
    </location>
</feature>
<evidence type="ECO:0000313" key="5">
    <source>
        <dbReference type="Proteomes" id="UP000288859"/>
    </source>
</evidence>
<feature type="compositionally biased region" description="Acidic residues" evidence="2">
    <location>
        <begin position="349"/>
        <end position="360"/>
    </location>
</feature>
<evidence type="ECO:0000256" key="2">
    <source>
        <dbReference type="SAM" id="MobiDB-lite"/>
    </source>
</evidence>
<organism evidence="4 5">
    <name type="scientific">Exophiala mesophila</name>
    <name type="common">Black yeast-like fungus</name>
    <dbReference type="NCBI Taxonomy" id="212818"/>
    <lineage>
        <taxon>Eukaryota</taxon>
        <taxon>Fungi</taxon>
        <taxon>Dikarya</taxon>
        <taxon>Ascomycota</taxon>
        <taxon>Pezizomycotina</taxon>
        <taxon>Eurotiomycetes</taxon>
        <taxon>Chaetothyriomycetidae</taxon>
        <taxon>Chaetothyriales</taxon>
        <taxon>Herpotrichiellaceae</taxon>
        <taxon>Exophiala</taxon>
    </lineage>
</organism>
<evidence type="ECO:0000313" key="4">
    <source>
        <dbReference type="EMBL" id="RVX68536.1"/>
    </source>
</evidence>
<dbReference type="InterPro" id="IPR048743">
    <property type="entry name" value="AME1"/>
</dbReference>
<dbReference type="AlphaFoldDB" id="A0A438MXS1"/>
<evidence type="ECO:0000256" key="1">
    <source>
        <dbReference type="SAM" id="Coils"/>
    </source>
</evidence>
<feature type="compositionally biased region" description="Acidic residues" evidence="2">
    <location>
        <begin position="389"/>
        <end position="398"/>
    </location>
</feature>
<feature type="compositionally biased region" description="Basic residues" evidence="2">
    <location>
        <begin position="296"/>
        <end position="314"/>
    </location>
</feature>
<dbReference type="Pfam" id="PF20994">
    <property type="entry name" value="CENPU"/>
    <property type="match status" value="1"/>
</dbReference>
<dbReference type="VEuPathDB" id="FungiDB:PV10_02274"/>
<dbReference type="Proteomes" id="UP000288859">
    <property type="component" value="Unassembled WGS sequence"/>
</dbReference>
<feature type="domain" description="Inner kinetochore subunit AME1" evidence="3">
    <location>
        <begin position="493"/>
        <end position="673"/>
    </location>
</feature>
<comment type="caution">
    <text evidence="4">The sequence shown here is derived from an EMBL/GenBank/DDBJ whole genome shotgun (WGS) entry which is preliminary data.</text>
</comment>
<dbReference type="EMBL" id="NAJM01000037">
    <property type="protein sequence ID" value="RVX68536.1"/>
    <property type="molecule type" value="Genomic_DNA"/>
</dbReference>
<accession>A0A438MXS1</accession>
<feature type="compositionally biased region" description="Low complexity" evidence="2">
    <location>
        <begin position="33"/>
        <end position="47"/>
    </location>
</feature>
<sequence length="681" mass="75897">MSSAIQQDRSLRRQSASSSQHAGHGEVAHTIDMGNNRQQRQQMRQRGAASRKVDHVDFGFAFPSSARSHRSTKQTPQQRRSNSRQPSATPSIRTPSVRTGQVPTTSTIRKTRRSSDQSQATSQTPQVTEGRSAKRRRLSNSQALKTPISVQTNPIVVEIPSQTRSTRSSAKRASQIFTIAEDANPDDQAYPPTTDEHNGIERTEKANEPLVAHEAEEPASDRPLSTPKAAPQQEGQALAEDTSFHPDIENNEPTLDEDSEADEDVDDSRDVVRETTIDQSLVESSTLDSSSIAPSKPKKRKKRKLVVLGRKKKRVSDQSQVEESTPEEPTIGNETEDTALPDSSTATLEADEAVEADNADVADRTDDGETTPNRHGIAAKLLDRTPNGADEEDEDETYVQESSPEPTTPAAAVKKQRIKNPRPSRENGRRSQQEKSKPKSSKSTFPILTHRMTNLGTLPTISEEVENSQATTNEAEEEVESRVPSVQSRSQPNLVDVLAQICRETISNLIEDLDKTTTSTTKSDRATSKNKRSALEAFGQDLDDELFQLSEAVENRINLEARVRKAKREKSSLQAEYMEIRKQREQIALKCDAVRRQHWECEQDAREKWQLSQAARRVELELERELETREEGNDDADEGVEYLLHTVAGDVSALSDEGGMLDKIRSFNSQLENLARFLESR</sequence>
<feature type="compositionally biased region" description="Polar residues" evidence="2">
    <location>
        <begin position="73"/>
        <end position="103"/>
    </location>
</feature>
<feature type="region of interest" description="Disordered" evidence="2">
    <location>
        <begin position="1"/>
        <end position="490"/>
    </location>
</feature>
<proteinExistence type="predicted"/>
<feature type="compositionally biased region" description="Polar residues" evidence="2">
    <location>
        <begin position="451"/>
        <end position="460"/>
    </location>
</feature>
<reference evidence="4 5" key="1">
    <citation type="submission" date="2017-03" db="EMBL/GenBank/DDBJ databases">
        <title>Genomes of endolithic fungi from Antarctica.</title>
        <authorList>
            <person name="Coleine C."/>
            <person name="Masonjones S."/>
            <person name="Stajich J.E."/>
        </authorList>
    </citation>
    <scope>NUCLEOTIDE SEQUENCE [LARGE SCALE GENOMIC DNA]</scope>
    <source>
        <strain evidence="4 5">CCFEE 6314</strain>
    </source>
</reference>
<feature type="compositionally biased region" description="Basic and acidic residues" evidence="2">
    <location>
        <begin position="423"/>
        <end position="437"/>
    </location>
</feature>
<keyword evidence="1" id="KW-0175">Coiled coil</keyword>
<feature type="coiled-coil region" evidence="1">
    <location>
        <begin position="549"/>
        <end position="583"/>
    </location>
</feature>
<dbReference type="OrthoDB" id="5377952at2759"/>